<gene>
    <name evidence="1" type="ORF">ACFSW8_06420</name>
</gene>
<accession>A0ABW4Z9E5</accession>
<comment type="caution">
    <text evidence="1">The sequence shown here is derived from an EMBL/GenBank/DDBJ whole genome shotgun (WGS) entry which is preliminary data.</text>
</comment>
<proteinExistence type="predicted"/>
<dbReference type="Gene3D" id="3.30.420.60">
    <property type="entry name" value="eRF1 domain 2"/>
    <property type="match status" value="1"/>
</dbReference>
<dbReference type="Pfam" id="PF18854">
    <property type="entry name" value="baeRF_family10"/>
    <property type="match status" value="1"/>
</dbReference>
<dbReference type="SUPFAM" id="SSF55315">
    <property type="entry name" value="L30e-like"/>
    <property type="match status" value="1"/>
</dbReference>
<dbReference type="InterPro" id="IPR042226">
    <property type="entry name" value="eFR1_2_sf"/>
</dbReference>
<dbReference type="EMBL" id="JBHUJB010000028">
    <property type="protein sequence ID" value="MFD2158525.1"/>
    <property type="molecule type" value="Genomic_DNA"/>
</dbReference>
<dbReference type="RefSeq" id="WP_377177758.1">
    <property type="nucleotide sequence ID" value="NZ_JBHUJB010000028.1"/>
</dbReference>
<dbReference type="Proteomes" id="UP001597389">
    <property type="component" value="Unassembled WGS sequence"/>
</dbReference>
<reference evidence="2" key="1">
    <citation type="journal article" date="2019" name="Int. J. Syst. Evol. Microbiol.">
        <title>The Global Catalogue of Microorganisms (GCM) 10K type strain sequencing project: providing services to taxonomists for standard genome sequencing and annotation.</title>
        <authorList>
            <consortium name="The Broad Institute Genomics Platform"/>
            <consortium name="The Broad Institute Genome Sequencing Center for Infectious Disease"/>
            <person name="Wu L."/>
            <person name="Ma J."/>
        </authorList>
    </citation>
    <scope>NUCLEOTIDE SEQUENCE [LARGE SCALE GENOMIC DNA]</scope>
    <source>
        <strain evidence="2">CCUG 57942</strain>
    </source>
</reference>
<dbReference type="InterPro" id="IPR041202">
    <property type="entry name" value="BaeRF_family10"/>
</dbReference>
<keyword evidence="2" id="KW-1185">Reference proteome</keyword>
<organism evidence="1 2">
    <name type="scientific">Rubritalea tangerina</name>
    <dbReference type="NCBI Taxonomy" id="430798"/>
    <lineage>
        <taxon>Bacteria</taxon>
        <taxon>Pseudomonadati</taxon>
        <taxon>Verrucomicrobiota</taxon>
        <taxon>Verrucomicrobiia</taxon>
        <taxon>Verrucomicrobiales</taxon>
        <taxon>Rubritaleaceae</taxon>
        <taxon>Rubritalea</taxon>
    </lineage>
</organism>
<evidence type="ECO:0000313" key="2">
    <source>
        <dbReference type="Proteomes" id="UP001597389"/>
    </source>
</evidence>
<evidence type="ECO:0008006" key="3">
    <source>
        <dbReference type="Google" id="ProtNLM"/>
    </source>
</evidence>
<evidence type="ECO:0000313" key="1">
    <source>
        <dbReference type="EMBL" id="MFD2158525.1"/>
    </source>
</evidence>
<protein>
    <recommendedName>
        <fullName evidence="3">eRF1 domain-containing protein</fullName>
    </recommendedName>
</protein>
<dbReference type="InterPro" id="IPR029064">
    <property type="entry name" value="Ribosomal_eL30-like_sf"/>
</dbReference>
<name>A0ABW4Z9E5_9BACT</name>
<dbReference type="Gene3D" id="3.30.1330.30">
    <property type="match status" value="1"/>
</dbReference>
<sequence length="357" mass="40827">MKKLTLKKHLIALASLPETNAPILSVYFDASYTRQERHKHLKQWAALARHAFRGQAQFDFDDALEEIHIAIDAAKLGHSLAIFSRWGEHPLVLPMHLKVPVETQCHAGTLPIIYPLVEIKDRFDRFILVSVNSSSARIFEINLGDVSQDLLKHHPELRSRIGKEWTREHYQNHRSHRDTRFIREKIAVIDRLMSKRGHNALIIAGESKYVSRLKKYLPKHLTAKLSGELKTGAREETTEFIVQQSIQLFLEQEHRESFNAVQKLERALRSNGLAAMGTQATLDAIRSYRADLIILSTTLPDNEREMVVRAAANQDLSIETVQHNNTLERYGGVGCLLRYLPPKLPLKQTAQNKKRPA</sequence>